<protein>
    <submittedName>
        <fullName evidence="1">Four helix bundle protein</fullName>
    </submittedName>
</protein>
<dbReference type="PANTHER" id="PTHR38471">
    <property type="entry name" value="FOUR HELIX BUNDLE PROTEIN"/>
    <property type="match status" value="1"/>
</dbReference>
<dbReference type="SUPFAM" id="SSF158446">
    <property type="entry name" value="IVS-encoded protein-like"/>
    <property type="match status" value="1"/>
</dbReference>
<evidence type="ECO:0000313" key="2">
    <source>
        <dbReference type="Proteomes" id="UP001597374"/>
    </source>
</evidence>
<name>A0ABW5CU79_9BACT</name>
<comment type="caution">
    <text evidence="1">The sequence shown here is derived from an EMBL/GenBank/DDBJ whole genome shotgun (WGS) entry which is preliminary data.</text>
</comment>
<evidence type="ECO:0000313" key="1">
    <source>
        <dbReference type="EMBL" id="MFD2245991.1"/>
    </source>
</evidence>
<dbReference type="Pfam" id="PF05635">
    <property type="entry name" value="23S_rRNA_IVP"/>
    <property type="match status" value="1"/>
</dbReference>
<dbReference type="EMBL" id="JBHUIM010000001">
    <property type="protein sequence ID" value="MFD2245991.1"/>
    <property type="molecule type" value="Genomic_DNA"/>
</dbReference>
<accession>A0ABW5CU79</accession>
<dbReference type="InterPro" id="IPR012657">
    <property type="entry name" value="23S_rRNA-intervening_sequence"/>
</dbReference>
<reference evidence="2" key="1">
    <citation type="journal article" date="2019" name="Int. J. Syst. Evol. Microbiol.">
        <title>The Global Catalogue of Microorganisms (GCM) 10K type strain sequencing project: providing services to taxonomists for standard genome sequencing and annotation.</title>
        <authorList>
            <consortium name="The Broad Institute Genomics Platform"/>
            <consortium name="The Broad Institute Genome Sequencing Center for Infectious Disease"/>
            <person name="Wu L."/>
            <person name="Ma J."/>
        </authorList>
    </citation>
    <scope>NUCLEOTIDE SEQUENCE [LARGE SCALE GENOMIC DNA]</scope>
    <source>
        <strain evidence="2">CGMCC 4.1782</strain>
    </source>
</reference>
<dbReference type="RefSeq" id="WP_250427646.1">
    <property type="nucleotide sequence ID" value="NZ_JALPRR010000001.1"/>
</dbReference>
<dbReference type="Gene3D" id="1.20.1440.60">
    <property type="entry name" value="23S rRNA-intervening sequence"/>
    <property type="match status" value="1"/>
</dbReference>
<gene>
    <name evidence="1" type="ORF">ACFSKP_06970</name>
</gene>
<dbReference type="PANTHER" id="PTHR38471:SF2">
    <property type="entry name" value="FOUR HELIX BUNDLE PROTEIN"/>
    <property type="match status" value="1"/>
</dbReference>
<dbReference type="PIRSF" id="PIRSF035652">
    <property type="entry name" value="CHP02436"/>
    <property type="match status" value="1"/>
</dbReference>
<sequence length="124" mass="13937">MEKRENVIQNKSFDFAVQIVLLCQKLAEEKREFVLSKQLLRSGTSIGANVEEAIAGISTADFSAKLSIAYKEAQETSYWLRLLHATAYIDNTTFEATHAAYVEISKILFSILKSSGRIRSRTNC</sequence>
<dbReference type="InterPro" id="IPR036583">
    <property type="entry name" value="23S_rRNA_IVS_sf"/>
</dbReference>
<organism evidence="1 2">
    <name type="scientific">Pontibacter ruber</name>
    <dbReference type="NCBI Taxonomy" id="1343895"/>
    <lineage>
        <taxon>Bacteria</taxon>
        <taxon>Pseudomonadati</taxon>
        <taxon>Bacteroidota</taxon>
        <taxon>Cytophagia</taxon>
        <taxon>Cytophagales</taxon>
        <taxon>Hymenobacteraceae</taxon>
        <taxon>Pontibacter</taxon>
    </lineage>
</organism>
<dbReference type="NCBIfam" id="TIGR02436">
    <property type="entry name" value="four helix bundle protein"/>
    <property type="match status" value="1"/>
</dbReference>
<dbReference type="Proteomes" id="UP001597374">
    <property type="component" value="Unassembled WGS sequence"/>
</dbReference>
<proteinExistence type="predicted"/>
<keyword evidence="2" id="KW-1185">Reference proteome</keyword>